<evidence type="ECO:0008006" key="4">
    <source>
        <dbReference type="Google" id="ProtNLM"/>
    </source>
</evidence>
<dbReference type="RefSeq" id="WP_131886361.1">
    <property type="nucleotide sequence ID" value="NZ_CP143053.1"/>
</dbReference>
<dbReference type="GeneID" id="89529393"/>
<keyword evidence="1" id="KW-1133">Transmembrane helix</keyword>
<feature type="transmembrane region" description="Helical" evidence="1">
    <location>
        <begin position="79"/>
        <end position="104"/>
    </location>
</feature>
<proteinExistence type="predicted"/>
<keyword evidence="1" id="KW-0472">Membrane</keyword>
<dbReference type="Gene3D" id="3.40.50.12780">
    <property type="entry name" value="N-terminal domain of ligase-like"/>
    <property type="match status" value="1"/>
</dbReference>
<dbReference type="Proteomes" id="UP000295805">
    <property type="component" value="Unassembled WGS sequence"/>
</dbReference>
<dbReference type="SUPFAM" id="SSF56801">
    <property type="entry name" value="Acetyl-CoA synthetase-like"/>
    <property type="match status" value="1"/>
</dbReference>
<evidence type="ECO:0000313" key="2">
    <source>
        <dbReference type="EMBL" id="TCW21165.1"/>
    </source>
</evidence>
<dbReference type="InterPro" id="IPR042099">
    <property type="entry name" value="ANL_N_sf"/>
</dbReference>
<dbReference type="EMBL" id="SMCX01000027">
    <property type="protein sequence ID" value="TCW21165.1"/>
    <property type="molecule type" value="Genomic_DNA"/>
</dbReference>
<name>A0A4R3ZNY8_9ACTN</name>
<reference evidence="2 3" key="1">
    <citation type="submission" date="2019-03" db="EMBL/GenBank/DDBJ databases">
        <title>Root nodule microbial communities of legume samples collected from USA, Mexico and Botswana.</title>
        <authorList>
            <person name="Hirsch A."/>
        </authorList>
    </citation>
    <scope>NUCLEOTIDE SEQUENCE [LARGE SCALE GENOMIC DNA]</scope>
    <source>
        <strain evidence="2 3">55</strain>
    </source>
</reference>
<protein>
    <recommendedName>
        <fullName evidence="4">AMP-binding enzyme</fullName>
    </recommendedName>
</protein>
<evidence type="ECO:0000313" key="3">
    <source>
        <dbReference type="Proteomes" id="UP000295805"/>
    </source>
</evidence>
<gene>
    <name evidence="2" type="ORF">EDD19_1271</name>
</gene>
<evidence type="ECO:0000256" key="1">
    <source>
        <dbReference type="SAM" id="Phobius"/>
    </source>
</evidence>
<organism evidence="2 3">
    <name type="scientific">Dietzia cinnamea</name>
    <dbReference type="NCBI Taxonomy" id="321318"/>
    <lineage>
        <taxon>Bacteria</taxon>
        <taxon>Bacillati</taxon>
        <taxon>Actinomycetota</taxon>
        <taxon>Actinomycetes</taxon>
        <taxon>Mycobacteriales</taxon>
        <taxon>Dietziaceae</taxon>
        <taxon>Dietzia</taxon>
    </lineage>
</organism>
<dbReference type="AlphaFoldDB" id="A0A4R3ZNY8"/>
<comment type="caution">
    <text evidence="2">The sequence shown here is derived from an EMBL/GenBank/DDBJ whole genome shotgun (WGS) entry which is preliminary data.</text>
</comment>
<keyword evidence="1" id="KW-0812">Transmembrane</keyword>
<sequence>MGTDVDSVTHPVPGAGTPPDLLGRWWELVDAAPAADSVRYLDDRGAELVEQRRSRGELADDVAVLAADLASRRREGERALVLTAPGLPFLVSFLAALQAGVVAVPAPLPGDVKGPPDRL</sequence>
<accession>A0A4R3ZNY8</accession>